<dbReference type="InterPro" id="IPR036383">
    <property type="entry name" value="TSP1_rpt_sf"/>
</dbReference>
<dbReference type="InterPro" id="IPR013106">
    <property type="entry name" value="Ig_V-set"/>
</dbReference>
<dbReference type="InterPro" id="IPR003599">
    <property type="entry name" value="Ig_sub"/>
</dbReference>
<sequence length="1208" mass="135365">RRQYPYDQWSPWGNWGDCSRTCGGGVTFRERRCYSQRTDGGSSCVGPSKTYRSCNIQDCPEGSRDFREEQCAQFDGTEFQGKRYKWLPYYGAPNKCELNCIPKGENFYYRHREAVTDGTPCEPGKKDICVDGVCKSIGCDNMMESSQKEDKCLECGGDGRRCYIVQGTFDAVDLPKGYNQIFIIPVGATSIHIREVMPTRNFLAIKNVRGEYYLNGHWTIDFSRALHIASTVIHYDRGAEGDLAPELVHGRGPTTEPLVIELIGQEPNRGIAYEYYLPYRPPNQGYFWSYGSWSECSSECGGGYQSRLVFCTIDNEAYPDYLCWDKSRPLQNRTCNIQLCPQTKRWKTGEWGPCSTTCGGGSQSRSVYCVSYDGRGSQGVVDDTECSTFSERPHSQQICSLRQCAAWTVGPWLECSVTCGENGVQTRTVTCSSGLGSSLQDFACPPQLKPPATQACVFQPCVQIISWHIGAWGLVSSITTLVCHAGYSNRQVLLYKKKKIFFFNELTGIADSFIPRLVYDCHLPASFFASFVILLKSFQSSRNGAHRQCSNYTSLSLFLLLGTSHPHPPFHRHTYQSDGSLVISRVTHEDEGWYICIATNGQERDYRYVQLIIQVCWWWFGVGVRGYSGSGWMQEHLDQHITKPSSVGKKFNQCLTFTFTQKKKKVPSFFKPFAQTKACRNNSWKRSGPNQISRAQIPAKTLDWPPLTLYIPSFCVVFFFPLRQNIILKIKCLDFIGSSAGGQRKVWFVWTKKIQPKTQLMLIQTFSFFLPPLYPPPPKKKEKHRPGSVFKTVSNELVTHCQHHSEGAGIAVHIFSGSTLQYGAFHSLGTNNESSVEYWLSVDRTDPSLVDARPGQTVKLLCRADASPSLTIEWRKDDKAVSSASFDRHAQHTDGSLVISRVTSEDAGRYICTVSNGHDKDYRLVQLRVQDKRILKPCPYIRAAAWSNIEPIVETWGGLMRMTLYINRFPSFCLVAAYIRPSLSVVEARIGQSAQLLCPAEGLPRPEVHWERSGLRLGVAARPRFTQLDDNSLQISPVAPSDVGEYICVVTNNIGPTRRKVVELKVKGNLRITSPPKNVQVSEGENAQLSCVVSGTNVNVRWSRNGVPVRPDGRHVFVSQDGSLILHNTLPSDEGSYTCNAYSGSHSASATAEVKVLKIKPGDIELNLLDPSGECIDQPDLANCDLIVYAQLCSNEYYSSFCCASCSR</sequence>
<feature type="disulfide bond" evidence="6">
    <location>
        <begin position="22"/>
        <end position="59"/>
    </location>
</feature>
<dbReference type="Pfam" id="PF05986">
    <property type="entry name" value="ADAMTS_spacer1"/>
    <property type="match status" value="1"/>
</dbReference>
<dbReference type="InterPro" id="IPR000884">
    <property type="entry name" value="TSP1_rpt"/>
</dbReference>
<dbReference type="EMBL" id="AFYH01112203">
    <property type="status" value="NOT_ANNOTATED_CDS"/>
    <property type="molecule type" value="Genomic_DNA"/>
</dbReference>
<dbReference type="PANTHER" id="PTHR13723:SF281">
    <property type="entry name" value="PAPILIN"/>
    <property type="match status" value="1"/>
</dbReference>
<dbReference type="FunFam" id="2.60.120.830:FF:000001">
    <property type="entry name" value="A disintegrin and metalloproteinase with thrombospondin motifs 1"/>
    <property type="match status" value="1"/>
</dbReference>
<dbReference type="EMBL" id="AFYH01112204">
    <property type="status" value="NOT_ANNOTATED_CDS"/>
    <property type="molecule type" value="Genomic_DNA"/>
</dbReference>
<comment type="subcellular location">
    <subcellularLocation>
        <location evidence="1">Secreted</location>
    </subcellularLocation>
</comment>
<evidence type="ECO:0000313" key="9">
    <source>
        <dbReference type="Ensembl" id="ENSLACP00000010593.1"/>
    </source>
</evidence>
<dbReference type="InterPro" id="IPR045371">
    <property type="entry name" value="ADAMTS_CR_3"/>
</dbReference>
<dbReference type="GO" id="GO:0006508">
    <property type="term" value="P:proteolysis"/>
    <property type="evidence" value="ECO:0007669"/>
    <property type="project" value="TreeGrafter"/>
</dbReference>
<reference evidence="9" key="3">
    <citation type="submission" date="2025-09" db="UniProtKB">
        <authorList>
            <consortium name="Ensembl"/>
        </authorList>
    </citation>
    <scope>IDENTIFICATION</scope>
</reference>
<dbReference type="FunFam" id="2.20.100.10:FF:000005">
    <property type="entry name" value="ADAM metallopeptidase with thrombospondin type 1 motif 9"/>
    <property type="match status" value="3"/>
</dbReference>
<dbReference type="SUPFAM" id="SSF82895">
    <property type="entry name" value="TSP-1 type 1 repeat"/>
    <property type="match status" value="4"/>
</dbReference>
<dbReference type="Gene3D" id="2.60.40.10">
    <property type="entry name" value="Immunoglobulins"/>
    <property type="match status" value="4"/>
</dbReference>
<evidence type="ECO:0000259" key="8">
    <source>
        <dbReference type="PROSITE" id="PS50900"/>
    </source>
</evidence>
<organism evidence="9 10">
    <name type="scientific">Latimeria chalumnae</name>
    <name type="common">Coelacanth</name>
    <dbReference type="NCBI Taxonomy" id="7897"/>
    <lineage>
        <taxon>Eukaryota</taxon>
        <taxon>Metazoa</taxon>
        <taxon>Chordata</taxon>
        <taxon>Craniata</taxon>
        <taxon>Vertebrata</taxon>
        <taxon>Euteleostomi</taxon>
        <taxon>Coelacanthiformes</taxon>
        <taxon>Coelacanthidae</taxon>
        <taxon>Latimeria</taxon>
    </lineage>
</organism>
<dbReference type="EMBL" id="AFYH01112205">
    <property type="status" value="NOT_ANNOTATED_CDS"/>
    <property type="molecule type" value="Genomic_DNA"/>
</dbReference>
<feature type="domain" description="Ig-like" evidence="7">
    <location>
        <begin position="855"/>
        <end position="930"/>
    </location>
</feature>
<dbReference type="GO" id="GO:0005576">
    <property type="term" value="C:extracellular region"/>
    <property type="evidence" value="ECO:0007669"/>
    <property type="project" value="UniProtKB-SubCell"/>
</dbReference>
<feature type="disulfide bond" evidence="6">
    <location>
        <begin position="18"/>
        <end position="54"/>
    </location>
</feature>
<dbReference type="PROSITE" id="PS50900">
    <property type="entry name" value="PLAC"/>
    <property type="match status" value="1"/>
</dbReference>
<dbReference type="EMBL" id="AFYH01112208">
    <property type="status" value="NOT_ANNOTATED_CDS"/>
    <property type="molecule type" value="Genomic_DNA"/>
</dbReference>
<dbReference type="Pfam" id="PF00090">
    <property type="entry name" value="TSP_1"/>
    <property type="match status" value="1"/>
</dbReference>
<dbReference type="EMBL" id="AFYH01112207">
    <property type="status" value="NOT_ANNOTATED_CDS"/>
    <property type="molecule type" value="Genomic_DNA"/>
</dbReference>
<dbReference type="InterPro" id="IPR013783">
    <property type="entry name" value="Ig-like_fold"/>
</dbReference>
<feature type="domain" description="Ig-like" evidence="7">
    <location>
        <begin position="981"/>
        <end position="1053"/>
    </location>
</feature>
<evidence type="ECO:0000256" key="1">
    <source>
        <dbReference type="ARBA" id="ARBA00004613"/>
    </source>
</evidence>
<keyword evidence="10" id="KW-1185">Reference proteome</keyword>
<keyword evidence="4" id="KW-0677">Repeat</keyword>
<dbReference type="SMART" id="SM00209">
    <property type="entry name" value="TSP1"/>
    <property type="match status" value="4"/>
</dbReference>
<dbReference type="Pfam" id="PF07679">
    <property type="entry name" value="I-set"/>
    <property type="match status" value="3"/>
</dbReference>
<dbReference type="InterPro" id="IPR007110">
    <property type="entry name" value="Ig-like_dom"/>
</dbReference>
<evidence type="ECO:0000256" key="3">
    <source>
        <dbReference type="ARBA" id="ARBA00022729"/>
    </source>
</evidence>
<feature type="domain" description="Ig-like" evidence="7">
    <location>
        <begin position="1056"/>
        <end position="1155"/>
    </location>
</feature>
<evidence type="ECO:0000313" key="10">
    <source>
        <dbReference type="Proteomes" id="UP000008672"/>
    </source>
</evidence>
<accession>H3ALS2</accession>
<proteinExistence type="predicted"/>
<evidence type="ECO:0000256" key="2">
    <source>
        <dbReference type="ARBA" id="ARBA00022525"/>
    </source>
</evidence>
<dbReference type="Pfam" id="PF19236">
    <property type="entry name" value="ADAMTS_CR_3"/>
    <property type="match status" value="1"/>
</dbReference>
<dbReference type="Bgee" id="ENSLACG00000009332">
    <property type="expression patterns" value="Expressed in pelvic fin"/>
</dbReference>
<dbReference type="PRINTS" id="PR01857">
    <property type="entry name" value="ADAMTSFAMILY"/>
</dbReference>
<dbReference type="InterPro" id="IPR010294">
    <property type="entry name" value="ADAMTS_spacer1"/>
</dbReference>
<dbReference type="SMART" id="SM00408">
    <property type="entry name" value="IGc2"/>
    <property type="match status" value="4"/>
</dbReference>
<dbReference type="InterPro" id="IPR036179">
    <property type="entry name" value="Ig-like_dom_sf"/>
</dbReference>
<evidence type="ECO:0000256" key="5">
    <source>
        <dbReference type="ARBA" id="ARBA00023157"/>
    </source>
</evidence>
<gene>
    <name evidence="9" type="primary">PAPLN</name>
</gene>
<dbReference type="EMBL" id="AFYH01112202">
    <property type="status" value="NOT_ANNOTATED_CDS"/>
    <property type="molecule type" value="Genomic_DNA"/>
</dbReference>
<dbReference type="InterPro" id="IPR010909">
    <property type="entry name" value="PLAC"/>
</dbReference>
<dbReference type="Proteomes" id="UP000008672">
    <property type="component" value="Unassembled WGS sequence"/>
</dbReference>
<protein>
    <submittedName>
        <fullName evidence="9">Papilin, proteoglycan like sulfated glycoprotein</fullName>
    </submittedName>
</protein>
<dbReference type="InterPro" id="IPR013098">
    <property type="entry name" value="Ig_I-set"/>
</dbReference>
<keyword evidence="5 6" id="KW-1015">Disulfide bond</keyword>
<evidence type="ECO:0000256" key="4">
    <source>
        <dbReference type="ARBA" id="ARBA00022737"/>
    </source>
</evidence>
<dbReference type="PROSITE" id="PS50835">
    <property type="entry name" value="IG_LIKE"/>
    <property type="match status" value="3"/>
</dbReference>
<dbReference type="GO" id="GO:0030198">
    <property type="term" value="P:extracellular matrix organization"/>
    <property type="evidence" value="ECO:0007669"/>
    <property type="project" value="InterPro"/>
</dbReference>
<dbReference type="InterPro" id="IPR003598">
    <property type="entry name" value="Ig_sub2"/>
</dbReference>
<dbReference type="EMBL" id="AFYH01112206">
    <property type="status" value="NOT_ANNOTATED_CDS"/>
    <property type="molecule type" value="Genomic_DNA"/>
</dbReference>
<dbReference type="Pfam" id="PF08686">
    <property type="entry name" value="PLAC"/>
    <property type="match status" value="1"/>
</dbReference>
<dbReference type="Gene3D" id="2.60.120.830">
    <property type="match status" value="1"/>
</dbReference>
<evidence type="ECO:0000256" key="6">
    <source>
        <dbReference type="PIRSR" id="PIRSR613273-3"/>
    </source>
</evidence>
<feature type="disulfide bond" evidence="6">
    <location>
        <begin position="33"/>
        <end position="44"/>
    </location>
</feature>
<dbReference type="Pfam" id="PF19030">
    <property type="entry name" value="TSP1_ADAMTS"/>
    <property type="match status" value="3"/>
</dbReference>
<dbReference type="InterPro" id="IPR050439">
    <property type="entry name" value="ADAMTS_ADAMTS-like"/>
</dbReference>
<name>H3ALS2_LATCH</name>
<dbReference type="AlphaFoldDB" id="H3ALS2"/>
<reference evidence="9" key="2">
    <citation type="submission" date="2025-08" db="UniProtKB">
        <authorList>
            <consortium name="Ensembl"/>
        </authorList>
    </citation>
    <scope>IDENTIFICATION</scope>
</reference>
<keyword evidence="2" id="KW-0964">Secreted</keyword>
<dbReference type="Gene3D" id="2.20.100.10">
    <property type="entry name" value="Thrombospondin type-1 (TSP1) repeat"/>
    <property type="match status" value="4"/>
</dbReference>
<reference evidence="10" key="1">
    <citation type="submission" date="2011-08" db="EMBL/GenBank/DDBJ databases">
        <title>The draft genome of Latimeria chalumnae.</title>
        <authorList>
            <person name="Di Palma F."/>
            <person name="Alfoldi J."/>
            <person name="Johnson J."/>
            <person name="Berlin A."/>
            <person name="Gnerre S."/>
            <person name="Jaffe D."/>
            <person name="MacCallum I."/>
            <person name="Young S."/>
            <person name="Walker B.J."/>
            <person name="Lander E."/>
            <person name="Lindblad-Toh K."/>
        </authorList>
    </citation>
    <scope>NUCLEOTIDE SEQUENCE [LARGE SCALE GENOMIC DNA]</scope>
    <source>
        <strain evidence="10">Wild caught</strain>
    </source>
</reference>
<dbReference type="PROSITE" id="PS50092">
    <property type="entry name" value="TSP1"/>
    <property type="match status" value="4"/>
</dbReference>
<dbReference type="SUPFAM" id="SSF48726">
    <property type="entry name" value="Immunoglobulin"/>
    <property type="match status" value="4"/>
</dbReference>
<dbReference type="GeneTree" id="ENSGT00940000156891"/>
<dbReference type="InterPro" id="IPR013273">
    <property type="entry name" value="ADAMTS/ADAMTS-like"/>
</dbReference>
<dbReference type="SMART" id="SM00406">
    <property type="entry name" value="IGv"/>
    <property type="match status" value="3"/>
</dbReference>
<evidence type="ECO:0000259" key="7">
    <source>
        <dbReference type="PROSITE" id="PS50835"/>
    </source>
</evidence>
<dbReference type="GO" id="GO:0031012">
    <property type="term" value="C:extracellular matrix"/>
    <property type="evidence" value="ECO:0007669"/>
    <property type="project" value="TreeGrafter"/>
</dbReference>
<keyword evidence="3" id="KW-0732">Signal</keyword>
<dbReference type="EMBL" id="AFYH01112209">
    <property type="status" value="NOT_ANNOTATED_CDS"/>
    <property type="molecule type" value="Genomic_DNA"/>
</dbReference>
<dbReference type="CDD" id="cd00096">
    <property type="entry name" value="Ig"/>
    <property type="match status" value="2"/>
</dbReference>
<dbReference type="FunFam" id="2.20.100.10:FF:000001">
    <property type="entry name" value="semaphorin-5A isoform X1"/>
    <property type="match status" value="1"/>
</dbReference>
<feature type="domain" description="PLAC" evidence="8">
    <location>
        <begin position="1171"/>
        <end position="1208"/>
    </location>
</feature>
<dbReference type="PANTHER" id="PTHR13723">
    <property type="entry name" value="ADAMTS A DISINTEGRIN AND METALLOPROTEASE WITH THROMBOSPONDIN MOTIFS PROTEASE"/>
    <property type="match status" value="1"/>
</dbReference>
<dbReference type="Ensembl" id="ENSLACT00000010672.1">
    <property type="protein sequence ID" value="ENSLACP00000010593.1"/>
    <property type="gene ID" value="ENSLACG00000009332.1"/>
</dbReference>
<dbReference type="GO" id="GO:0004222">
    <property type="term" value="F:metalloendopeptidase activity"/>
    <property type="evidence" value="ECO:0007669"/>
    <property type="project" value="TreeGrafter"/>
</dbReference>
<dbReference type="SMART" id="SM00409">
    <property type="entry name" value="IG"/>
    <property type="match status" value="4"/>
</dbReference>